<sequence length="276" mass="31133">MEDPMTRQCDRPRRAFSPTAVRWDFLTINDLVPKTIAKDLFFLRGDRHPITSPALGVARGSVRLLLTKNHPGGKSSNDFSRQGKARGSVRLLLTKNHPVPTPACRAGAPVNPLARPQLRIYFWCFFFKALTHTGIFFCVVGGKSSFHDFSCLGRGERDSLIFTDCKPPRSYFCFSSWSSGKSARQSAAPKKCAPCCFSSSDMSANFTIRTIIVKGLYSPAVFLVTTNSLFDEKLGWLQATSYLWIIFMSNILSHEPWNEEEKLITARLQEFVRQTY</sequence>
<name>A0A2H1WEI2_SPOFR</name>
<proteinExistence type="predicted"/>
<protein>
    <submittedName>
        <fullName evidence="1">SFRICE_014667</fullName>
    </submittedName>
</protein>
<evidence type="ECO:0000313" key="1">
    <source>
        <dbReference type="EMBL" id="SOQ51469.1"/>
    </source>
</evidence>
<reference evidence="1" key="1">
    <citation type="submission" date="2016-07" db="EMBL/GenBank/DDBJ databases">
        <authorList>
            <person name="Bretaudeau A."/>
        </authorList>
    </citation>
    <scope>NUCLEOTIDE SEQUENCE</scope>
    <source>
        <strain evidence="1">Rice</strain>
        <tissue evidence="1">Whole body</tissue>
    </source>
</reference>
<organism evidence="1">
    <name type="scientific">Spodoptera frugiperda</name>
    <name type="common">Fall armyworm</name>
    <dbReference type="NCBI Taxonomy" id="7108"/>
    <lineage>
        <taxon>Eukaryota</taxon>
        <taxon>Metazoa</taxon>
        <taxon>Ecdysozoa</taxon>
        <taxon>Arthropoda</taxon>
        <taxon>Hexapoda</taxon>
        <taxon>Insecta</taxon>
        <taxon>Pterygota</taxon>
        <taxon>Neoptera</taxon>
        <taxon>Endopterygota</taxon>
        <taxon>Lepidoptera</taxon>
        <taxon>Glossata</taxon>
        <taxon>Ditrysia</taxon>
        <taxon>Noctuoidea</taxon>
        <taxon>Noctuidae</taxon>
        <taxon>Amphipyrinae</taxon>
        <taxon>Spodoptera</taxon>
    </lineage>
</organism>
<accession>A0A2H1WEI2</accession>
<gene>
    <name evidence="1" type="ORF">SFRICE_014667</name>
</gene>
<dbReference type="AlphaFoldDB" id="A0A2H1WEI2"/>
<dbReference type="EMBL" id="ODYU01008128">
    <property type="protein sequence ID" value="SOQ51469.1"/>
    <property type="molecule type" value="Genomic_DNA"/>
</dbReference>